<feature type="transmembrane region" description="Helical" evidence="3">
    <location>
        <begin position="134"/>
        <end position="161"/>
    </location>
</feature>
<evidence type="ECO:0000256" key="3">
    <source>
        <dbReference type="SAM" id="Phobius"/>
    </source>
</evidence>
<evidence type="ECO:0000313" key="5">
    <source>
        <dbReference type="Proteomes" id="UP000006633"/>
    </source>
</evidence>
<keyword evidence="3" id="KW-1133">Transmembrane helix</keyword>
<reference evidence="4 5" key="1">
    <citation type="journal article" date="2012" name="Stand. Genomic Sci.">
        <title>Complete genome sequence of the facultatively chemolithoautotrophic and methylotrophic alpha Proteobacterium Starkeya novella type strain (ATCC 8093(T)).</title>
        <authorList>
            <person name="Kappler U."/>
            <person name="Davenport K."/>
            <person name="Beatson S."/>
            <person name="Lucas S."/>
            <person name="Lapidus A."/>
            <person name="Copeland A."/>
            <person name="Berry K.W."/>
            <person name="Glavina Del Rio T."/>
            <person name="Hammon N."/>
            <person name="Dalin E."/>
            <person name="Tice H."/>
            <person name="Pitluck S."/>
            <person name="Richardson P."/>
            <person name="Bruce D."/>
            <person name="Goodwin L.A."/>
            <person name="Han C."/>
            <person name="Tapia R."/>
            <person name="Detter J.C."/>
            <person name="Chang Y.J."/>
            <person name="Jeffries C.D."/>
            <person name="Land M."/>
            <person name="Hauser L."/>
            <person name="Kyrpides N.C."/>
            <person name="Goker M."/>
            <person name="Ivanova N."/>
            <person name="Klenk H.P."/>
            <person name="Woyke T."/>
        </authorList>
    </citation>
    <scope>NUCLEOTIDE SEQUENCE [LARGE SCALE GENOMIC DNA]</scope>
    <source>
        <strain evidence="5">ATCC 8093 / DSM 506 / JCM 20403 / CCM 1077 / IAM 12100 / NBRC 12443 / NCIMB 10456</strain>
    </source>
</reference>
<sequence length="502" mass="49467">MAKDDPKSGATDKSGAGKPSRRPPPTLDLSARDLTPAEAKAEKPEEVTPVSDEAATTEPLAPAEAAAEPAKTATTFSTSTPTTPGEVPVLDAEAPVTAAAGGPDDPPPVEPARPSQAPEAGPVPPAGKRPARQLGLIGGLAVALVSGVLGAAVAFAVVGAFTSAEENADAITELEARALDLRQRVETLEAAGGQPTPGLDTAPAELAARLDALESGLDALGKKVDTQPAPAAPAADASAPPAASAEAVAALGSRVGAVEDKLSSLPAPAPAATPDDVAAANARIGALESKVAALPAPAPSVSPDDLAAATGRISALEQKLATVASAQQASGQGAAQLVALSALREAVLGAKPFTTELKAARALLGAEAAPLAALEPVATEGFPTGPQLAAELKRAVAPPPPPAQAGVPTDEGVLDRLLRGAQGLVTVRRLDATGTPPGVSEAQAALERGDFAAAREALATLPEADRAKVQPVAQTLEARQAALDAIAGLNQHVLASLAGGAQ</sequence>
<feature type="compositionally biased region" description="Low complexity" evidence="2">
    <location>
        <begin position="94"/>
        <end position="103"/>
    </location>
</feature>
<dbReference type="HOGENOM" id="CLU_542794_0_0_5"/>
<proteinExistence type="predicted"/>
<dbReference type="Gene3D" id="1.20.5.340">
    <property type="match status" value="1"/>
</dbReference>
<dbReference type="Proteomes" id="UP000006633">
    <property type="component" value="Chromosome"/>
</dbReference>
<feature type="compositionally biased region" description="Low complexity" evidence="2">
    <location>
        <begin position="53"/>
        <end position="84"/>
    </location>
</feature>
<keyword evidence="3" id="KW-0472">Membrane</keyword>
<keyword evidence="3" id="KW-0812">Transmembrane</keyword>
<dbReference type="STRING" id="639283.Snov_2804"/>
<name>D7A5X7_ANCN5</name>
<dbReference type="KEGG" id="sno:Snov_2804"/>
<keyword evidence="5" id="KW-1185">Reference proteome</keyword>
<dbReference type="OrthoDB" id="8452531at2"/>
<evidence type="ECO:0000313" key="4">
    <source>
        <dbReference type="EMBL" id="ADH90092.1"/>
    </source>
</evidence>
<organism evidence="4 5">
    <name type="scientific">Ancylobacter novellus (strain ATCC 8093 / DSM 506 / JCM 20403 / CCM 1077 / IAM 12100 / NBRC 12443 / NCIMB 10456)</name>
    <name type="common">Starkeya novella</name>
    <dbReference type="NCBI Taxonomy" id="639283"/>
    <lineage>
        <taxon>Bacteria</taxon>
        <taxon>Pseudomonadati</taxon>
        <taxon>Pseudomonadota</taxon>
        <taxon>Alphaproteobacteria</taxon>
        <taxon>Hyphomicrobiales</taxon>
        <taxon>Xanthobacteraceae</taxon>
        <taxon>Ancylobacter</taxon>
    </lineage>
</organism>
<keyword evidence="1" id="KW-0175">Coiled coil</keyword>
<feature type="coiled-coil region" evidence="1">
    <location>
        <begin position="164"/>
        <end position="191"/>
    </location>
</feature>
<protein>
    <submittedName>
        <fullName evidence="4">Uncharacterized protein</fullName>
    </submittedName>
</protein>
<dbReference type="RefSeq" id="WP_013167596.1">
    <property type="nucleotide sequence ID" value="NC_014217.1"/>
</dbReference>
<accession>D7A5X7</accession>
<evidence type="ECO:0000256" key="2">
    <source>
        <dbReference type="SAM" id="MobiDB-lite"/>
    </source>
</evidence>
<gene>
    <name evidence="4" type="ordered locus">Snov_2804</name>
</gene>
<feature type="region of interest" description="Disordered" evidence="2">
    <location>
        <begin position="1"/>
        <end position="129"/>
    </location>
</feature>
<evidence type="ECO:0000256" key="1">
    <source>
        <dbReference type="SAM" id="Coils"/>
    </source>
</evidence>
<dbReference type="eggNOG" id="COG4223">
    <property type="taxonomic scope" value="Bacteria"/>
</dbReference>
<dbReference type="AlphaFoldDB" id="D7A5X7"/>
<dbReference type="EMBL" id="CP002026">
    <property type="protein sequence ID" value="ADH90092.1"/>
    <property type="molecule type" value="Genomic_DNA"/>
</dbReference>